<dbReference type="RefSeq" id="WP_054360392.1">
    <property type="nucleotide sequence ID" value="NZ_LJYW01000001.1"/>
</dbReference>
<keyword evidence="7" id="KW-1185">Reference proteome</keyword>
<dbReference type="EMBL" id="LJYW01000001">
    <property type="protein sequence ID" value="KPL54224.1"/>
    <property type="molecule type" value="Genomic_DNA"/>
</dbReference>
<proteinExistence type="inferred from homology"/>
<protein>
    <submittedName>
        <fullName evidence="6">LysR family transcriptional regulator</fullName>
    </submittedName>
</protein>
<reference evidence="6 7" key="1">
    <citation type="submission" date="2015-09" db="EMBL/GenBank/DDBJ databases">
        <authorList>
            <person name="Jackson K.R."/>
            <person name="Lunt B.L."/>
            <person name="Fisher J.N.B."/>
            <person name="Gardner A.V."/>
            <person name="Bailey M.E."/>
            <person name="Deus L.M."/>
            <person name="Earl A.S."/>
            <person name="Gibby P.D."/>
            <person name="Hartmann K.A."/>
            <person name="Liu J.E."/>
            <person name="Manci A.M."/>
            <person name="Nielsen D.A."/>
            <person name="Solomon M.B."/>
            <person name="Breakwell D.P."/>
            <person name="Burnett S.H."/>
            <person name="Grose J.H."/>
        </authorList>
    </citation>
    <scope>NUCLEOTIDE SEQUENCE [LARGE SCALE GENOMIC DNA]</scope>
    <source>
        <strain evidence="6 7">16</strain>
    </source>
</reference>
<comment type="similarity">
    <text evidence="1">Belongs to the LysR transcriptional regulatory family.</text>
</comment>
<dbReference type="InterPro" id="IPR036390">
    <property type="entry name" value="WH_DNA-bd_sf"/>
</dbReference>
<dbReference type="PANTHER" id="PTHR30579">
    <property type="entry name" value="TRANSCRIPTIONAL REGULATOR"/>
    <property type="match status" value="1"/>
</dbReference>
<dbReference type="AlphaFoldDB" id="A0A0P6VQY4"/>
<comment type="caution">
    <text evidence="6">The sequence shown here is derived from an EMBL/GenBank/DDBJ whole genome shotgun (WGS) entry which is preliminary data.</text>
</comment>
<dbReference type="InterPro" id="IPR036388">
    <property type="entry name" value="WH-like_DNA-bd_sf"/>
</dbReference>
<dbReference type="SUPFAM" id="SSF53850">
    <property type="entry name" value="Periplasmic binding protein-like II"/>
    <property type="match status" value="1"/>
</dbReference>
<dbReference type="PANTHER" id="PTHR30579:SF7">
    <property type="entry name" value="HTH-TYPE TRANSCRIPTIONAL REGULATOR LRHA-RELATED"/>
    <property type="match status" value="1"/>
</dbReference>
<dbReference type="FunFam" id="1.10.10.10:FF:000001">
    <property type="entry name" value="LysR family transcriptional regulator"/>
    <property type="match status" value="1"/>
</dbReference>
<dbReference type="SUPFAM" id="SSF46785">
    <property type="entry name" value="Winged helix' DNA-binding domain"/>
    <property type="match status" value="1"/>
</dbReference>
<evidence type="ECO:0000313" key="7">
    <source>
        <dbReference type="Proteomes" id="UP000048984"/>
    </source>
</evidence>
<sequence length="291" mass="31190">MRIDLDLDLLRAFLAVSETGSFTAAAEVVGRTQSAVSQKILRLEDLIGARLFDRTSRSLALTEDGRRLLEPARRLLDLNDETVRLFRAPPVQGTLRLGVADDFIPHQLPGLLARFRRHHPGIHIDLRTGMSCDLVAAMARGELELAIAQRGASGATGRLLWREPMVWIAAAGWRAEPDRPVPLVALPAPCSYRRIAEAALADQGRSVQVTCTASSLMGIQAAVRGGLGATVLGRSFVAPGLDILGAAEGWPPLPEIEIVLIGEDGAHADLAGPLVGFLTETLATPRLQFVA</sequence>
<reference evidence="6 7" key="2">
    <citation type="submission" date="2015-10" db="EMBL/GenBank/DDBJ databases">
        <title>Draft Genome Sequence of Prosthecomicrobium hirschii ATCC 27832.</title>
        <authorList>
            <person name="Daniel J."/>
            <person name="Givan S.A."/>
            <person name="Brun Y.V."/>
            <person name="Brown P.J."/>
        </authorList>
    </citation>
    <scope>NUCLEOTIDE SEQUENCE [LARGE SCALE GENOMIC DNA]</scope>
    <source>
        <strain evidence="6 7">16</strain>
    </source>
</reference>
<name>A0A0P6VQY4_9HYPH</name>
<dbReference type="Proteomes" id="UP000048984">
    <property type="component" value="Unassembled WGS sequence"/>
</dbReference>
<evidence type="ECO:0000256" key="4">
    <source>
        <dbReference type="ARBA" id="ARBA00023163"/>
    </source>
</evidence>
<dbReference type="GO" id="GO:0003700">
    <property type="term" value="F:DNA-binding transcription factor activity"/>
    <property type="evidence" value="ECO:0007669"/>
    <property type="project" value="InterPro"/>
</dbReference>
<dbReference type="PROSITE" id="PS50931">
    <property type="entry name" value="HTH_LYSR"/>
    <property type="match status" value="1"/>
</dbReference>
<keyword evidence="2" id="KW-0805">Transcription regulation</keyword>
<dbReference type="Pfam" id="PF03466">
    <property type="entry name" value="LysR_substrate"/>
    <property type="match status" value="1"/>
</dbReference>
<dbReference type="InterPro" id="IPR005119">
    <property type="entry name" value="LysR_subst-bd"/>
</dbReference>
<dbReference type="GO" id="GO:0003677">
    <property type="term" value="F:DNA binding"/>
    <property type="evidence" value="ECO:0007669"/>
    <property type="project" value="UniProtKB-KW"/>
</dbReference>
<feature type="domain" description="HTH lysR-type" evidence="5">
    <location>
        <begin position="5"/>
        <end position="62"/>
    </location>
</feature>
<evidence type="ECO:0000256" key="2">
    <source>
        <dbReference type="ARBA" id="ARBA00023015"/>
    </source>
</evidence>
<dbReference type="PRINTS" id="PR00039">
    <property type="entry name" value="HTHLYSR"/>
</dbReference>
<evidence type="ECO:0000313" key="6">
    <source>
        <dbReference type="EMBL" id="KPL54224.1"/>
    </source>
</evidence>
<gene>
    <name evidence="6" type="ORF">ABB55_20040</name>
</gene>
<dbReference type="Gene3D" id="1.10.10.10">
    <property type="entry name" value="Winged helix-like DNA-binding domain superfamily/Winged helix DNA-binding domain"/>
    <property type="match status" value="1"/>
</dbReference>
<accession>A0A0P6VQY4</accession>
<dbReference type="Pfam" id="PF00126">
    <property type="entry name" value="HTH_1"/>
    <property type="match status" value="1"/>
</dbReference>
<dbReference type="InterPro" id="IPR000847">
    <property type="entry name" value="LysR_HTH_N"/>
</dbReference>
<dbReference type="Gene3D" id="3.40.190.10">
    <property type="entry name" value="Periplasmic binding protein-like II"/>
    <property type="match status" value="2"/>
</dbReference>
<dbReference type="STRING" id="665126.ABB55_20040"/>
<evidence type="ECO:0000259" key="5">
    <source>
        <dbReference type="PROSITE" id="PS50931"/>
    </source>
</evidence>
<keyword evidence="4" id="KW-0804">Transcription</keyword>
<keyword evidence="3" id="KW-0238">DNA-binding</keyword>
<evidence type="ECO:0000256" key="1">
    <source>
        <dbReference type="ARBA" id="ARBA00009437"/>
    </source>
</evidence>
<evidence type="ECO:0000256" key="3">
    <source>
        <dbReference type="ARBA" id="ARBA00023125"/>
    </source>
</evidence>
<dbReference type="InterPro" id="IPR050176">
    <property type="entry name" value="LTTR"/>
</dbReference>
<organism evidence="6 7">
    <name type="scientific">Prosthecodimorpha hirschii</name>
    <dbReference type="NCBI Taxonomy" id="665126"/>
    <lineage>
        <taxon>Bacteria</taxon>
        <taxon>Pseudomonadati</taxon>
        <taxon>Pseudomonadota</taxon>
        <taxon>Alphaproteobacteria</taxon>
        <taxon>Hyphomicrobiales</taxon>
        <taxon>Ancalomicrobiaceae</taxon>
        <taxon>Prosthecodimorpha</taxon>
    </lineage>
</organism>